<keyword evidence="1" id="KW-0812">Transmembrane</keyword>
<gene>
    <name evidence="2" type="ORF">FUA22_17555</name>
</gene>
<organism evidence="2 3">
    <name type="scientific">Seonamhaeicola maritimus</name>
    <dbReference type="NCBI Taxonomy" id="2591822"/>
    <lineage>
        <taxon>Bacteria</taxon>
        <taxon>Pseudomonadati</taxon>
        <taxon>Bacteroidota</taxon>
        <taxon>Flavobacteriia</taxon>
        <taxon>Flavobacteriales</taxon>
        <taxon>Flavobacteriaceae</taxon>
    </lineage>
</organism>
<accession>A0A5C7GEN8</accession>
<protein>
    <submittedName>
        <fullName evidence="2">Uncharacterized protein</fullName>
    </submittedName>
</protein>
<evidence type="ECO:0000256" key="1">
    <source>
        <dbReference type="SAM" id="Phobius"/>
    </source>
</evidence>
<evidence type="ECO:0000313" key="2">
    <source>
        <dbReference type="EMBL" id="TXG34715.1"/>
    </source>
</evidence>
<proteinExistence type="predicted"/>
<dbReference type="RefSeq" id="WP_147769907.1">
    <property type="nucleotide sequence ID" value="NZ_VRKQ01000021.1"/>
</dbReference>
<dbReference type="Proteomes" id="UP000321080">
    <property type="component" value="Unassembled WGS sequence"/>
</dbReference>
<dbReference type="EMBL" id="VRKQ01000021">
    <property type="protein sequence ID" value="TXG34715.1"/>
    <property type="molecule type" value="Genomic_DNA"/>
</dbReference>
<dbReference type="OrthoDB" id="9984104at2"/>
<evidence type="ECO:0000313" key="3">
    <source>
        <dbReference type="Proteomes" id="UP000321080"/>
    </source>
</evidence>
<feature type="transmembrane region" description="Helical" evidence="1">
    <location>
        <begin position="6"/>
        <end position="25"/>
    </location>
</feature>
<keyword evidence="1" id="KW-0472">Membrane</keyword>
<name>A0A5C7GEN8_9FLAO</name>
<comment type="caution">
    <text evidence="2">The sequence shown here is derived from an EMBL/GenBank/DDBJ whole genome shotgun (WGS) entry which is preliminary data.</text>
</comment>
<reference evidence="2 3" key="1">
    <citation type="submission" date="2019-08" db="EMBL/GenBank/DDBJ databases">
        <title>Seonamhaeicola sediminis sp. nov., isolated from marine sediment.</title>
        <authorList>
            <person name="Cao W.R."/>
        </authorList>
    </citation>
    <scope>NUCLEOTIDE SEQUENCE [LARGE SCALE GENOMIC DNA]</scope>
    <source>
        <strain evidence="2 3">1505</strain>
    </source>
</reference>
<keyword evidence="1" id="KW-1133">Transmembrane helix</keyword>
<dbReference type="AlphaFoldDB" id="A0A5C7GEN8"/>
<keyword evidence="3" id="KW-1185">Reference proteome</keyword>
<sequence>MDFDLVFDVLICVGVLILLIGIVITQKNTTILRTKANSNRNYLYSKLQKAKQENQLLTQKYVLAENLSPVLFTRFFDIIKQILSLQKFIFEESQ</sequence>